<evidence type="ECO:0000256" key="5">
    <source>
        <dbReference type="ARBA" id="ARBA00023136"/>
    </source>
</evidence>
<evidence type="ECO:0000313" key="8">
    <source>
        <dbReference type="Proteomes" id="UP000646365"/>
    </source>
</evidence>
<organism evidence="7 8">
    <name type="scientific">Aliidongia dinghuensis</name>
    <dbReference type="NCBI Taxonomy" id="1867774"/>
    <lineage>
        <taxon>Bacteria</taxon>
        <taxon>Pseudomonadati</taxon>
        <taxon>Pseudomonadota</taxon>
        <taxon>Alphaproteobacteria</taxon>
        <taxon>Rhodospirillales</taxon>
        <taxon>Dongiaceae</taxon>
        <taxon>Aliidongia</taxon>
    </lineage>
</organism>
<dbReference type="NCBIfam" id="TIGR00704">
    <property type="entry name" value="NaPi_cotrn_rel"/>
    <property type="match status" value="1"/>
</dbReference>
<gene>
    <name evidence="7" type="ORF">GCM10011611_41050</name>
</gene>
<dbReference type="InterPro" id="IPR038078">
    <property type="entry name" value="PhoU-like_sf"/>
</dbReference>
<dbReference type="Gene3D" id="1.20.58.220">
    <property type="entry name" value="Phosphate transport system protein phou homolog 2, domain 2"/>
    <property type="match status" value="1"/>
</dbReference>
<evidence type="ECO:0000256" key="3">
    <source>
        <dbReference type="ARBA" id="ARBA00022692"/>
    </source>
</evidence>
<evidence type="ECO:0000313" key="7">
    <source>
        <dbReference type="EMBL" id="GGF30749.1"/>
    </source>
</evidence>
<evidence type="ECO:0000256" key="2">
    <source>
        <dbReference type="ARBA" id="ARBA00022475"/>
    </source>
</evidence>
<evidence type="ECO:0000256" key="1">
    <source>
        <dbReference type="ARBA" id="ARBA00004651"/>
    </source>
</evidence>
<reference evidence="7" key="1">
    <citation type="journal article" date="2014" name="Int. J. Syst. Evol. Microbiol.">
        <title>Complete genome sequence of Corynebacterium casei LMG S-19264T (=DSM 44701T), isolated from a smear-ripened cheese.</title>
        <authorList>
            <consortium name="US DOE Joint Genome Institute (JGI-PGF)"/>
            <person name="Walter F."/>
            <person name="Albersmeier A."/>
            <person name="Kalinowski J."/>
            <person name="Ruckert C."/>
        </authorList>
    </citation>
    <scope>NUCLEOTIDE SEQUENCE</scope>
    <source>
        <strain evidence="7">CGMCC 1.15725</strain>
    </source>
</reference>
<feature type="transmembrane region" description="Helical" evidence="6">
    <location>
        <begin position="60"/>
        <end position="86"/>
    </location>
</feature>
<dbReference type="InterPro" id="IPR003841">
    <property type="entry name" value="Na/Pi_transpt"/>
</dbReference>
<dbReference type="Pfam" id="PF02690">
    <property type="entry name" value="Na_Pi_cotrans"/>
    <property type="match status" value="2"/>
</dbReference>
<name>A0A8J2YW70_9PROT</name>
<feature type="transmembrane region" description="Helical" evidence="6">
    <location>
        <begin position="220"/>
        <end position="239"/>
    </location>
</feature>
<keyword evidence="8" id="KW-1185">Reference proteome</keyword>
<dbReference type="GO" id="GO:0005886">
    <property type="term" value="C:plasma membrane"/>
    <property type="evidence" value="ECO:0007669"/>
    <property type="project" value="UniProtKB-SubCell"/>
</dbReference>
<reference evidence="7" key="2">
    <citation type="submission" date="2020-09" db="EMBL/GenBank/DDBJ databases">
        <authorList>
            <person name="Sun Q."/>
            <person name="Zhou Y."/>
        </authorList>
    </citation>
    <scope>NUCLEOTIDE SEQUENCE</scope>
    <source>
        <strain evidence="7">CGMCC 1.15725</strain>
    </source>
</reference>
<feature type="transmembrane region" description="Helical" evidence="6">
    <location>
        <begin position="185"/>
        <end position="208"/>
    </location>
</feature>
<keyword evidence="2" id="KW-1003">Cell membrane</keyword>
<comment type="caution">
    <text evidence="7">The sequence shown here is derived from an EMBL/GenBank/DDBJ whole genome shotgun (WGS) entry which is preliminary data.</text>
</comment>
<dbReference type="NCBIfam" id="NF037997">
    <property type="entry name" value="Na_Pi_symport"/>
    <property type="match status" value="1"/>
</dbReference>
<dbReference type="EMBL" id="BMJQ01000011">
    <property type="protein sequence ID" value="GGF30749.1"/>
    <property type="molecule type" value="Genomic_DNA"/>
</dbReference>
<sequence>MVRGLPPGRAMSATWTLLDLAGDVVLLLWGMHMVHNGIMRAYGADLRRVLGRMLGNRVRAMLAGAGLTVLLQSSTATSLMAASFAGQGALDLVPGLAIMLGANLGTTLVVQILSFDVSKVVPLFLIAGFAAFKHGTKRGGRDLGRIGLGLGMMLLALHLLGIALEPAAAAPALRELLASLTGDPVLDLVLAAVLTWATHSSVAVVLLVSQLAMSGTLPPAASLAFVLGANLGSTVPALLSAGQDRVAQRLPLGNMLIRLAGCILALPFLSTLARLLGTLAADPARLVADFHTAFNLLLAIASVFFLDPLGRLLTRLLPAKAKASDPAMPLFLDYAALDTPHLALANATREVLRVAETVETMLRAAQDALLAPNSAGAAKLSGMGKTVDRLLEAVKAYVAHIGEDAMNEDDARRRFKMLAFIVSLGHATDVVERGLATSGFRKLRGDIVLPPVEAEAVTSLFGLLLDNLRLALSTLISGDERGARALLDAKRRFNEREHALATQHLASLRNSNPASGLDASALYLAVLRDLKQIDSHLAAVAYPLPEAESRQSATESTEACP</sequence>
<dbReference type="PANTHER" id="PTHR10010:SF46">
    <property type="entry name" value="SODIUM-DEPENDENT PHOSPHATE TRANSPORT PROTEIN 2B"/>
    <property type="match status" value="1"/>
</dbReference>
<feature type="transmembrane region" description="Helical" evidence="6">
    <location>
        <begin position="20"/>
        <end position="39"/>
    </location>
</feature>
<feature type="transmembrane region" description="Helical" evidence="6">
    <location>
        <begin position="293"/>
        <end position="313"/>
    </location>
</feature>
<proteinExistence type="predicted"/>
<feature type="transmembrane region" description="Helical" evidence="6">
    <location>
        <begin position="148"/>
        <end position="173"/>
    </location>
</feature>
<feature type="transmembrane region" description="Helical" evidence="6">
    <location>
        <begin position="259"/>
        <end position="281"/>
    </location>
</feature>
<dbReference type="GO" id="GO:0005436">
    <property type="term" value="F:sodium:phosphate symporter activity"/>
    <property type="evidence" value="ECO:0007669"/>
    <property type="project" value="InterPro"/>
</dbReference>
<evidence type="ECO:0000256" key="4">
    <source>
        <dbReference type="ARBA" id="ARBA00022989"/>
    </source>
</evidence>
<dbReference type="PANTHER" id="PTHR10010">
    <property type="entry name" value="SOLUTE CARRIER FAMILY 34 SODIUM PHOSPHATE , MEMBER 2-RELATED"/>
    <property type="match status" value="1"/>
</dbReference>
<accession>A0A8J2YW70</accession>
<dbReference type="SUPFAM" id="SSF109755">
    <property type="entry name" value="PhoU-like"/>
    <property type="match status" value="1"/>
</dbReference>
<dbReference type="AlphaFoldDB" id="A0A8J2YW70"/>
<dbReference type="Proteomes" id="UP000646365">
    <property type="component" value="Unassembled WGS sequence"/>
</dbReference>
<evidence type="ECO:0000256" key="6">
    <source>
        <dbReference type="SAM" id="Phobius"/>
    </source>
</evidence>
<dbReference type="InterPro" id="IPR004633">
    <property type="entry name" value="NaPi_cotrn-rel/YqeW-like"/>
</dbReference>
<keyword evidence="4 6" id="KW-1133">Transmembrane helix</keyword>
<keyword evidence="5 6" id="KW-0472">Membrane</keyword>
<keyword evidence="3 6" id="KW-0812">Transmembrane</keyword>
<protein>
    <submittedName>
        <fullName evidence="7">Na/Pi cotransporter</fullName>
    </submittedName>
</protein>
<comment type="subcellular location">
    <subcellularLocation>
        <location evidence="1">Cell membrane</location>
        <topology evidence="1">Multi-pass membrane protein</topology>
    </subcellularLocation>
</comment>
<dbReference type="GO" id="GO:0044341">
    <property type="term" value="P:sodium-dependent phosphate transport"/>
    <property type="evidence" value="ECO:0007669"/>
    <property type="project" value="InterPro"/>
</dbReference>